<evidence type="ECO:0000256" key="6">
    <source>
        <dbReference type="ARBA" id="ARBA00023170"/>
    </source>
</evidence>
<evidence type="ECO:0000256" key="2">
    <source>
        <dbReference type="ARBA" id="ARBA00022475"/>
    </source>
</evidence>
<comment type="function">
    <text evidence="8">Gustatory receptor which mediates acceptance or avoidance behavior, depending on its substrates.</text>
</comment>
<evidence type="ECO:0000256" key="5">
    <source>
        <dbReference type="ARBA" id="ARBA00023136"/>
    </source>
</evidence>
<organism evidence="9 10">
    <name type="scientific">Cryptolaemus montrouzieri</name>
    <dbReference type="NCBI Taxonomy" id="559131"/>
    <lineage>
        <taxon>Eukaryota</taxon>
        <taxon>Metazoa</taxon>
        <taxon>Ecdysozoa</taxon>
        <taxon>Arthropoda</taxon>
        <taxon>Hexapoda</taxon>
        <taxon>Insecta</taxon>
        <taxon>Pterygota</taxon>
        <taxon>Neoptera</taxon>
        <taxon>Endopterygota</taxon>
        <taxon>Coleoptera</taxon>
        <taxon>Polyphaga</taxon>
        <taxon>Cucujiformia</taxon>
        <taxon>Coccinelloidea</taxon>
        <taxon>Coccinellidae</taxon>
        <taxon>Scymninae</taxon>
        <taxon>Scymnini</taxon>
        <taxon>Cryptolaemus</taxon>
    </lineage>
</organism>
<dbReference type="Pfam" id="PF08395">
    <property type="entry name" value="7tm_7"/>
    <property type="match status" value="1"/>
</dbReference>
<evidence type="ECO:0000256" key="1">
    <source>
        <dbReference type="ARBA" id="ARBA00004651"/>
    </source>
</evidence>
<dbReference type="PANTHER" id="PTHR21143:SF133">
    <property type="entry name" value="GUSTATORY AND PHEROMONE RECEPTOR 32A-RELATED"/>
    <property type="match status" value="1"/>
</dbReference>
<accession>A0ABD2NR41</accession>
<evidence type="ECO:0000313" key="9">
    <source>
        <dbReference type="EMBL" id="KAL3280917.1"/>
    </source>
</evidence>
<comment type="subcellular location">
    <subcellularLocation>
        <location evidence="1 8">Cell membrane</location>
        <topology evidence="1 8">Multi-pass membrane protein</topology>
    </subcellularLocation>
</comment>
<gene>
    <name evidence="9" type="ORF">HHI36_004144</name>
</gene>
<keyword evidence="6 8" id="KW-0675">Receptor</keyword>
<dbReference type="Proteomes" id="UP001516400">
    <property type="component" value="Unassembled WGS sequence"/>
</dbReference>
<dbReference type="EMBL" id="JABFTP020000144">
    <property type="protein sequence ID" value="KAL3280917.1"/>
    <property type="molecule type" value="Genomic_DNA"/>
</dbReference>
<keyword evidence="7 8" id="KW-0807">Transducer</keyword>
<sequence>MRLDKEYPLLEAVQRTVTVWIYKFIDRPTDVYSGISPLIRFNFFLGLAPYRLKKSLTNNLMIYHSKWANLCSFVVVLLNIAVILVNMEVGYSEKADQDFKQKLRYYQEVGAGVLTLLGVFCNFVYSKKMMQIFPNIQGIDESMKVLFIWVDHSIVQVNIIISLFLNVVYMLLISCWIAMEYLEYVPSVLLSNHHAFVVANLLIPYCIVIIMETQYYHYLSLVHSRYKLLNDYLMTLLPTENRHKGWTEETITKLPEPMKNKEELAKKILSACDPVFIVDHIAALHIRLTDTAYLINKAFAIQLLIKVAITFVSIVSALYFIAIHFSKANHGDLDILFVVWATSNALEVLVTVHVTSQTCDEANNCPRILHKIRNHSNNEDLQEIIEIYSLQMYHNRLIFTAIGLFPLDYTLLYSMVAGMTTYLVILIQFNPQDFSMNMNFTTRNITM</sequence>
<keyword evidence="5 8" id="KW-0472">Membrane</keyword>
<keyword evidence="4 8" id="KW-1133">Transmembrane helix</keyword>
<dbReference type="GO" id="GO:0005886">
    <property type="term" value="C:plasma membrane"/>
    <property type="evidence" value="ECO:0007669"/>
    <property type="project" value="UniProtKB-SubCell"/>
</dbReference>
<keyword evidence="2 8" id="KW-1003">Cell membrane</keyword>
<evidence type="ECO:0000256" key="4">
    <source>
        <dbReference type="ARBA" id="ARBA00022989"/>
    </source>
</evidence>
<feature type="transmembrane region" description="Helical" evidence="8">
    <location>
        <begin position="105"/>
        <end position="125"/>
    </location>
</feature>
<name>A0ABD2NR41_9CUCU</name>
<comment type="caution">
    <text evidence="9">The sequence shown here is derived from an EMBL/GenBank/DDBJ whole genome shotgun (WGS) entry which is preliminary data.</text>
</comment>
<feature type="transmembrane region" description="Helical" evidence="8">
    <location>
        <begin position="67"/>
        <end position="85"/>
    </location>
</feature>
<keyword evidence="3 8" id="KW-0812">Transmembrane</keyword>
<protein>
    <recommendedName>
        <fullName evidence="8">Gustatory receptor</fullName>
    </recommendedName>
</protein>
<dbReference type="PANTHER" id="PTHR21143">
    <property type="entry name" value="INVERTEBRATE GUSTATORY RECEPTOR"/>
    <property type="match status" value="1"/>
</dbReference>
<keyword evidence="10" id="KW-1185">Reference proteome</keyword>
<dbReference type="GO" id="GO:0007165">
    <property type="term" value="P:signal transduction"/>
    <property type="evidence" value="ECO:0007669"/>
    <property type="project" value="UniProtKB-KW"/>
</dbReference>
<evidence type="ECO:0000256" key="8">
    <source>
        <dbReference type="RuleBase" id="RU363108"/>
    </source>
</evidence>
<reference evidence="9 10" key="1">
    <citation type="journal article" date="2021" name="BMC Biol.">
        <title>Horizontally acquired antibacterial genes associated with adaptive radiation of ladybird beetles.</title>
        <authorList>
            <person name="Li H.S."/>
            <person name="Tang X.F."/>
            <person name="Huang Y.H."/>
            <person name="Xu Z.Y."/>
            <person name="Chen M.L."/>
            <person name="Du X.Y."/>
            <person name="Qiu B.Y."/>
            <person name="Chen P.T."/>
            <person name="Zhang W."/>
            <person name="Slipinski A."/>
            <person name="Escalona H.E."/>
            <person name="Waterhouse R.M."/>
            <person name="Zwick A."/>
            <person name="Pang H."/>
        </authorList>
    </citation>
    <scope>NUCLEOTIDE SEQUENCE [LARGE SCALE GENOMIC DNA]</scope>
    <source>
        <strain evidence="9">SYSU2018</strain>
    </source>
</reference>
<proteinExistence type="inferred from homology"/>
<dbReference type="AlphaFoldDB" id="A0ABD2NR41"/>
<evidence type="ECO:0000313" key="10">
    <source>
        <dbReference type="Proteomes" id="UP001516400"/>
    </source>
</evidence>
<dbReference type="InterPro" id="IPR013604">
    <property type="entry name" value="7TM_chemorcpt"/>
</dbReference>
<evidence type="ECO:0000256" key="7">
    <source>
        <dbReference type="ARBA" id="ARBA00023224"/>
    </source>
</evidence>
<feature type="transmembrane region" description="Helical" evidence="8">
    <location>
        <begin position="411"/>
        <end position="429"/>
    </location>
</feature>
<comment type="similarity">
    <text evidence="8">Belongs to the insect chemoreceptor superfamily. Gustatory receptor (GR) family.</text>
</comment>
<comment type="caution">
    <text evidence="8">Lacks conserved residue(s) required for the propagation of feature annotation.</text>
</comment>
<feature type="transmembrane region" description="Helical" evidence="8">
    <location>
        <begin position="146"/>
        <end position="179"/>
    </location>
</feature>
<feature type="transmembrane region" description="Helical" evidence="8">
    <location>
        <begin position="191"/>
        <end position="211"/>
    </location>
</feature>
<feature type="transmembrane region" description="Helical" evidence="8">
    <location>
        <begin position="303"/>
        <end position="325"/>
    </location>
</feature>
<evidence type="ECO:0000256" key="3">
    <source>
        <dbReference type="ARBA" id="ARBA00022692"/>
    </source>
</evidence>